<evidence type="ECO:0000313" key="2">
    <source>
        <dbReference type="EMBL" id="KAF0904847.1"/>
    </source>
</evidence>
<sequence length="78" mass="9036">MERRDFECSSKPIVIMVAETTSEYYLVEHTPPPPESSRTKWRAEHPVELMEVHAVKEAARKEDGARQRSRSRRGARGQ</sequence>
<dbReference type="AlphaFoldDB" id="A0A6G1CXL4"/>
<feature type="compositionally biased region" description="Basic residues" evidence="1">
    <location>
        <begin position="67"/>
        <end position="78"/>
    </location>
</feature>
<dbReference type="EMBL" id="SPHZ02000008">
    <property type="protein sequence ID" value="KAF0904847.1"/>
    <property type="molecule type" value="Genomic_DNA"/>
</dbReference>
<feature type="region of interest" description="Disordered" evidence="1">
    <location>
        <begin position="54"/>
        <end position="78"/>
    </location>
</feature>
<accession>A0A6G1CXL4</accession>
<gene>
    <name evidence="2" type="ORF">E2562_037910</name>
</gene>
<comment type="caution">
    <text evidence="2">The sequence shown here is derived from an EMBL/GenBank/DDBJ whole genome shotgun (WGS) entry which is preliminary data.</text>
</comment>
<organism evidence="2 3">
    <name type="scientific">Oryza meyeriana var. granulata</name>
    <dbReference type="NCBI Taxonomy" id="110450"/>
    <lineage>
        <taxon>Eukaryota</taxon>
        <taxon>Viridiplantae</taxon>
        <taxon>Streptophyta</taxon>
        <taxon>Embryophyta</taxon>
        <taxon>Tracheophyta</taxon>
        <taxon>Spermatophyta</taxon>
        <taxon>Magnoliopsida</taxon>
        <taxon>Liliopsida</taxon>
        <taxon>Poales</taxon>
        <taxon>Poaceae</taxon>
        <taxon>BOP clade</taxon>
        <taxon>Oryzoideae</taxon>
        <taxon>Oryzeae</taxon>
        <taxon>Oryzinae</taxon>
        <taxon>Oryza</taxon>
        <taxon>Oryza meyeriana</taxon>
    </lineage>
</organism>
<evidence type="ECO:0000256" key="1">
    <source>
        <dbReference type="SAM" id="MobiDB-lite"/>
    </source>
</evidence>
<name>A0A6G1CXL4_9ORYZ</name>
<keyword evidence="3" id="KW-1185">Reference proteome</keyword>
<dbReference type="Proteomes" id="UP000479710">
    <property type="component" value="Unassembled WGS sequence"/>
</dbReference>
<protein>
    <submittedName>
        <fullName evidence="2">Uncharacterized protein</fullName>
    </submittedName>
</protein>
<evidence type="ECO:0000313" key="3">
    <source>
        <dbReference type="Proteomes" id="UP000479710"/>
    </source>
</evidence>
<proteinExistence type="predicted"/>
<reference evidence="2 3" key="1">
    <citation type="submission" date="2019-11" db="EMBL/GenBank/DDBJ databases">
        <title>Whole genome sequence of Oryza granulata.</title>
        <authorList>
            <person name="Li W."/>
        </authorList>
    </citation>
    <scope>NUCLEOTIDE SEQUENCE [LARGE SCALE GENOMIC DNA]</scope>
    <source>
        <strain evidence="3">cv. Menghai</strain>
        <tissue evidence="2">Leaf</tissue>
    </source>
</reference>
<feature type="compositionally biased region" description="Basic and acidic residues" evidence="1">
    <location>
        <begin position="54"/>
        <end position="66"/>
    </location>
</feature>